<reference evidence="1" key="1">
    <citation type="submission" date="2022-06" db="EMBL/GenBank/DDBJ databases">
        <title>Phylogenomic reconstructions and comparative analyses of Kickxellomycotina fungi.</title>
        <authorList>
            <person name="Reynolds N.K."/>
            <person name="Stajich J.E."/>
            <person name="Barry K."/>
            <person name="Grigoriev I.V."/>
            <person name="Crous P."/>
            <person name="Smith M.E."/>
        </authorList>
    </citation>
    <scope>NUCLEOTIDE SEQUENCE</scope>
    <source>
        <strain evidence="1">RSA 2271</strain>
    </source>
</reference>
<organism evidence="1 2">
    <name type="scientific">Spiromyces aspiralis</name>
    <dbReference type="NCBI Taxonomy" id="68401"/>
    <lineage>
        <taxon>Eukaryota</taxon>
        <taxon>Fungi</taxon>
        <taxon>Fungi incertae sedis</taxon>
        <taxon>Zoopagomycota</taxon>
        <taxon>Kickxellomycotina</taxon>
        <taxon>Kickxellomycetes</taxon>
        <taxon>Kickxellales</taxon>
        <taxon>Kickxellaceae</taxon>
        <taxon>Spiromyces</taxon>
    </lineage>
</organism>
<evidence type="ECO:0000313" key="2">
    <source>
        <dbReference type="Proteomes" id="UP001145114"/>
    </source>
</evidence>
<dbReference type="Proteomes" id="UP001145114">
    <property type="component" value="Unassembled WGS sequence"/>
</dbReference>
<sequence>MRDYIPLLYEDQYVRVTDSSIIINNYYFPFGSKSIAIDQVLSIDTDIELDLLSEQYHAWGFCRSTNIWWAKDGSRIDSRERLVSRPYVIVRLTNSWVSCGFTMSHPQAGLQILRALLADKKPRAPPNFAEYASNNGVMYRPTTQ</sequence>
<keyword evidence="2" id="KW-1185">Reference proteome</keyword>
<gene>
    <name evidence="1" type="ORF">EV182_007254</name>
</gene>
<protein>
    <submittedName>
        <fullName evidence="1">Uncharacterized protein</fullName>
    </submittedName>
</protein>
<comment type="caution">
    <text evidence="1">The sequence shown here is derived from an EMBL/GenBank/DDBJ whole genome shotgun (WGS) entry which is preliminary data.</text>
</comment>
<accession>A0ACC1HSL4</accession>
<proteinExistence type="predicted"/>
<name>A0ACC1HSL4_9FUNG</name>
<evidence type="ECO:0000313" key="1">
    <source>
        <dbReference type="EMBL" id="KAJ1676914.1"/>
    </source>
</evidence>
<dbReference type="EMBL" id="JAMZIH010003292">
    <property type="protein sequence ID" value="KAJ1676914.1"/>
    <property type="molecule type" value="Genomic_DNA"/>
</dbReference>